<evidence type="ECO:0000313" key="3">
    <source>
        <dbReference type="Proteomes" id="UP000198716"/>
    </source>
</evidence>
<feature type="compositionally biased region" description="Basic and acidic residues" evidence="1">
    <location>
        <begin position="48"/>
        <end position="64"/>
    </location>
</feature>
<dbReference type="Proteomes" id="UP000198716">
    <property type="component" value="Unassembled WGS sequence"/>
</dbReference>
<protein>
    <submittedName>
        <fullName evidence="2">Uncharacterized protein</fullName>
    </submittedName>
</protein>
<keyword evidence="3" id="KW-1185">Reference proteome</keyword>
<evidence type="ECO:0000256" key="1">
    <source>
        <dbReference type="SAM" id="MobiDB-lite"/>
    </source>
</evidence>
<proteinExistence type="predicted"/>
<name>A0A1I1WDY1_9ACTN</name>
<organism evidence="2 3">
    <name type="scientific">Actinopolyspora alba</name>
    <dbReference type="NCBI Taxonomy" id="673379"/>
    <lineage>
        <taxon>Bacteria</taxon>
        <taxon>Bacillati</taxon>
        <taxon>Actinomycetota</taxon>
        <taxon>Actinomycetes</taxon>
        <taxon>Actinopolysporales</taxon>
        <taxon>Actinopolysporaceae</taxon>
        <taxon>Actinopolyspora</taxon>
        <taxon>Actinopolyspora alba group</taxon>
    </lineage>
</organism>
<gene>
    <name evidence="2" type="ORF">SAMN04487819_105190</name>
</gene>
<dbReference type="AlphaFoldDB" id="A0A1I1WDY1"/>
<accession>A0A1I1WDY1</accession>
<reference evidence="3" key="1">
    <citation type="submission" date="2016-10" db="EMBL/GenBank/DDBJ databases">
        <authorList>
            <person name="Varghese N."/>
            <person name="Submissions S."/>
        </authorList>
    </citation>
    <scope>NUCLEOTIDE SEQUENCE [LARGE SCALE GENOMIC DNA]</scope>
    <source>
        <strain evidence="3">DSM 45004</strain>
    </source>
</reference>
<feature type="compositionally biased region" description="Basic and acidic residues" evidence="1">
    <location>
        <begin position="82"/>
        <end position="102"/>
    </location>
</feature>
<sequence>MLFVPVARPRMRGVAPDWQRMWSEDVERRGSADHGSEKPPSLAGRALPADDKSEECVDDGHSADEPTNDQLHGPVRMAHSSQGEEPRPWLDERCAVPVAERQ</sequence>
<feature type="compositionally biased region" description="Basic and acidic residues" evidence="1">
    <location>
        <begin position="25"/>
        <end position="37"/>
    </location>
</feature>
<evidence type="ECO:0000313" key="2">
    <source>
        <dbReference type="EMBL" id="SFD93364.1"/>
    </source>
</evidence>
<dbReference type="EMBL" id="FOMZ01000005">
    <property type="protein sequence ID" value="SFD93364.1"/>
    <property type="molecule type" value="Genomic_DNA"/>
</dbReference>
<feature type="region of interest" description="Disordered" evidence="1">
    <location>
        <begin position="25"/>
        <end position="102"/>
    </location>
</feature>